<name>A0A853KWL3_9PROT</name>
<evidence type="ECO:0000313" key="1">
    <source>
        <dbReference type="EMBL" id="OAZ08058.1"/>
    </source>
</evidence>
<dbReference type="EMBL" id="JPVZ01000011">
    <property type="protein sequence ID" value="OAZ08058.1"/>
    <property type="molecule type" value="Genomic_DNA"/>
</dbReference>
<accession>A0A853KWL3</accession>
<gene>
    <name evidence="1" type="ORF">TH4_18560</name>
</gene>
<dbReference type="Proteomes" id="UP000094009">
    <property type="component" value="Unassembled WGS sequence"/>
</dbReference>
<dbReference type="RefSeq" id="WP_064782218.1">
    <property type="nucleotide sequence ID" value="NZ_JPVZ01000011.1"/>
</dbReference>
<comment type="caution">
    <text evidence="1">The sequence shown here is derived from an EMBL/GenBank/DDBJ whole genome shotgun (WGS) entry which is preliminary data.</text>
</comment>
<dbReference type="AlphaFoldDB" id="A0A853KWL3"/>
<proteinExistence type="predicted"/>
<evidence type="ECO:0000313" key="2">
    <source>
        <dbReference type="Proteomes" id="UP000094009"/>
    </source>
</evidence>
<protein>
    <submittedName>
        <fullName evidence="1">Uncharacterized protein</fullName>
    </submittedName>
</protein>
<organism evidence="1 2">
    <name type="scientific">Thalassospira tepidiphila MCCC 1A03514</name>
    <dbReference type="NCBI Taxonomy" id="1177930"/>
    <lineage>
        <taxon>Bacteria</taxon>
        <taxon>Pseudomonadati</taxon>
        <taxon>Pseudomonadota</taxon>
        <taxon>Alphaproteobacteria</taxon>
        <taxon>Rhodospirillales</taxon>
        <taxon>Thalassospiraceae</taxon>
        <taxon>Thalassospira</taxon>
    </lineage>
</organism>
<sequence>MADVIQFNAAEIGDGITVPVDGVLEGAKSADLVAVTVIGWTKDGEQYIASTHGTRDIIADIEMAKAQAIGAELVKIYGEDE</sequence>
<reference evidence="1 2" key="1">
    <citation type="submission" date="2014-07" db="EMBL/GenBank/DDBJ databases">
        <title>Draft genome sequence of Thalassospira tepidiphila 1-1B.</title>
        <authorList>
            <person name="Lai Q."/>
            <person name="Shao Z."/>
        </authorList>
    </citation>
    <scope>NUCLEOTIDE SEQUENCE [LARGE SCALE GENOMIC DNA]</scope>
    <source>
        <strain evidence="1 2">MCCC 1A03514</strain>
    </source>
</reference>